<feature type="region of interest" description="Disordered" evidence="1">
    <location>
        <begin position="23"/>
        <end position="48"/>
    </location>
</feature>
<accession>A0A7R9WQA6</accession>
<organism evidence="2">
    <name type="scientific">Craspedostauros australis</name>
    <dbReference type="NCBI Taxonomy" id="1486917"/>
    <lineage>
        <taxon>Eukaryota</taxon>
        <taxon>Sar</taxon>
        <taxon>Stramenopiles</taxon>
        <taxon>Ochrophyta</taxon>
        <taxon>Bacillariophyta</taxon>
        <taxon>Bacillariophyceae</taxon>
        <taxon>Bacillariophycidae</taxon>
        <taxon>Naviculales</taxon>
        <taxon>Naviculaceae</taxon>
        <taxon>Craspedostauros</taxon>
    </lineage>
</organism>
<dbReference type="EMBL" id="HBEF01002855">
    <property type="protein sequence ID" value="CAD8329690.1"/>
    <property type="molecule type" value="Transcribed_RNA"/>
</dbReference>
<reference evidence="2" key="1">
    <citation type="submission" date="2021-01" db="EMBL/GenBank/DDBJ databases">
        <authorList>
            <person name="Corre E."/>
            <person name="Pelletier E."/>
            <person name="Niang G."/>
            <person name="Scheremetjew M."/>
            <person name="Finn R."/>
            <person name="Kale V."/>
            <person name="Holt S."/>
            <person name="Cochrane G."/>
            <person name="Meng A."/>
            <person name="Brown T."/>
            <person name="Cohen L."/>
        </authorList>
    </citation>
    <scope>NUCLEOTIDE SEQUENCE</scope>
    <source>
        <strain evidence="2">CCMP3328</strain>
    </source>
</reference>
<name>A0A7R9WQA6_9STRA</name>
<evidence type="ECO:0000313" key="2">
    <source>
        <dbReference type="EMBL" id="CAD8329690.1"/>
    </source>
</evidence>
<feature type="compositionally biased region" description="Low complexity" evidence="1">
    <location>
        <begin position="28"/>
        <end position="38"/>
    </location>
</feature>
<sequence length="124" mass="13370">MEIPEHLDRQFLLSACLCTSEANRRSRSSSGDAASRSSTPTSSKVLHTANPERLKLDFRCWLVASFPHSISPHRIRSDLLTRTLATGPLRTVGNRGQRRISSVAVAVVGVGVSVSVSADSKSIV</sequence>
<dbReference type="AlphaFoldDB" id="A0A7R9WQA6"/>
<evidence type="ECO:0000256" key="1">
    <source>
        <dbReference type="SAM" id="MobiDB-lite"/>
    </source>
</evidence>
<proteinExistence type="predicted"/>
<protein>
    <submittedName>
        <fullName evidence="2">Uncharacterized protein</fullName>
    </submittedName>
</protein>
<gene>
    <name evidence="2" type="ORF">CAUS1442_LOCUS1788</name>
</gene>